<dbReference type="AlphaFoldDB" id="A0A7S0RP88"/>
<dbReference type="Pfam" id="PF05116">
    <property type="entry name" value="S6PP"/>
    <property type="match status" value="1"/>
</dbReference>
<reference evidence="2" key="1">
    <citation type="submission" date="2021-01" db="EMBL/GenBank/DDBJ databases">
        <authorList>
            <person name="Corre E."/>
            <person name="Pelletier E."/>
            <person name="Niang G."/>
            <person name="Scheremetjew M."/>
            <person name="Finn R."/>
            <person name="Kale V."/>
            <person name="Holt S."/>
            <person name="Cochrane G."/>
            <person name="Meng A."/>
            <person name="Brown T."/>
            <person name="Cohen L."/>
        </authorList>
    </citation>
    <scope>NUCLEOTIDE SEQUENCE</scope>
    <source>
        <strain evidence="2">SAG 11-49</strain>
    </source>
</reference>
<gene>
    <name evidence="2" type="ORF">CLEI1391_LOCUS10940</name>
</gene>
<accession>A0A7S0RP88</accession>
<sequence>MSQPVRICFSDIDGTIMHDPNEQDRDAELLVTPPSASGRQGAISAQTIHQVAALRSKGVMFVVITGARLSTLLMRLPYLPAADAFVCENGGRVFYPGSPLPTACPITEDAHWRDTQAAAGPTSQDGVEPKARTGALWEWYAKLAADGWVLDANGYTTSFRCHAKGGKSMAQLEALAKEAPQGLDSSFNLGAADFYPDTSGKVRAARYLMARFQARAQDCVFLCDDDNDMELAAEVGRAYLPSVTSESVRRAVAARPEHFVQATKKGTEATEEMLLAVSKDYKLL</sequence>
<dbReference type="Gene3D" id="3.40.50.1000">
    <property type="entry name" value="HAD superfamily/HAD-like"/>
    <property type="match status" value="2"/>
</dbReference>
<evidence type="ECO:0000313" key="2">
    <source>
        <dbReference type="EMBL" id="CAD8682938.1"/>
    </source>
</evidence>
<evidence type="ECO:0000259" key="1">
    <source>
        <dbReference type="Pfam" id="PF05116"/>
    </source>
</evidence>
<dbReference type="EMBL" id="HBFB01019489">
    <property type="protein sequence ID" value="CAD8682938.1"/>
    <property type="molecule type" value="Transcribed_RNA"/>
</dbReference>
<dbReference type="SUPFAM" id="SSF56784">
    <property type="entry name" value="HAD-like"/>
    <property type="match status" value="1"/>
</dbReference>
<name>A0A7S0RP88_9CHLO</name>
<dbReference type="GO" id="GO:0003824">
    <property type="term" value="F:catalytic activity"/>
    <property type="evidence" value="ECO:0007669"/>
    <property type="project" value="UniProtKB-ARBA"/>
</dbReference>
<organism evidence="2">
    <name type="scientific">Chlamydomonas leiostraca</name>
    <dbReference type="NCBI Taxonomy" id="1034604"/>
    <lineage>
        <taxon>Eukaryota</taxon>
        <taxon>Viridiplantae</taxon>
        <taxon>Chlorophyta</taxon>
        <taxon>core chlorophytes</taxon>
        <taxon>Chlorophyceae</taxon>
        <taxon>CS clade</taxon>
        <taxon>Chlamydomonadales</taxon>
        <taxon>Chlamydomonadaceae</taxon>
        <taxon>Chlamydomonas</taxon>
    </lineage>
</organism>
<dbReference type="InterPro" id="IPR023214">
    <property type="entry name" value="HAD_sf"/>
</dbReference>
<feature type="domain" description="Sucrose phosphatase-like" evidence="1">
    <location>
        <begin position="153"/>
        <end position="233"/>
    </location>
</feature>
<proteinExistence type="predicted"/>
<protein>
    <recommendedName>
        <fullName evidence="1">Sucrose phosphatase-like domain-containing protein</fullName>
    </recommendedName>
</protein>
<dbReference type="InterPro" id="IPR006380">
    <property type="entry name" value="SPP-like_dom"/>
</dbReference>
<dbReference type="InterPro" id="IPR036412">
    <property type="entry name" value="HAD-like_sf"/>
</dbReference>